<protein>
    <submittedName>
        <fullName evidence="2">Uncharacterized protein</fullName>
    </submittedName>
</protein>
<feature type="transmembrane region" description="Helical" evidence="1">
    <location>
        <begin position="20"/>
        <end position="44"/>
    </location>
</feature>
<keyword evidence="1" id="KW-0812">Transmembrane</keyword>
<sequence length="50" mass="5734">MVPFLSFVFSCLGCVVEVVLLMLLVVNAFILCCYAWFLNLLLIINCYQKN</sequence>
<evidence type="ECO:0000313" key="2">
    <source>
        <dbReference type="EMBL" id="MBW86447.1"/>
    </source>
</evidence>
<keyword evidence="1" id="KW-0472">Membrane</keyword>
<proteinExistence type="predicted"/>
<evidence type="ECO:0000256" key="1">
    <source>
        <dbReference type="SAM" id="Phobius"/>
    </source>
</evidence>
<dbReference type="EMBL" id="GGEC01005964">
    <property type="protein sequence ID" value="MBW86447.1"/>
    <property type="molecule type" value="Transcribed_RNA"/>
</dbReference>
<name>A0A2P2IZ32_RHIMU</name>
<organism evidence="2">
    <name type="scientific">Rhizophora mucronata</name>
    <name type="common">Asiatic mangrove</name>
    <dbReference type="NCBI Taxonomy" id="61149"/>
    <lineage>
        <taxon>Eukaryota</taxon>
        <taxon>Viridiplantae</taxon>
        <taxon>Streptophyta</taxon>
        <taxon>Embryophyta</taxon>
        <taxon>Tracheophyta</taxon>
        <taxon>Spermatophyta</taxon>
        <taxon>Magnoliopsida</taxon>
        <taxon>eudicotyledons</taxon>
        <taxon>Gunneridae</taxon>
        <taxon>Pentapetalae</taxon>
        <taxon>rosids</taxon>
        <taxon>fabids</taxon>
        <taxon>Malpighiales</taxon>
        <taxon>Rhizophoraceae</taxon>
        <taxon>Rhizophora</taxon>
    </lineage>
</organism>
<dbReference type="AlphaFoldDB" id="A0A2P2IZ32"/>
<accession>A0A2P2IZ32</accession>
<reference evidence="2" key="1">
    <citation type="submission" date="2018-02" db="EMBL/GenBank/DDBJ databases">
        <title>Rhizophora mucronata_Transcriptome.</title>
        <authorList>
            <person name="Meera S.P."/>
            <person name="Sreeshan A."/>
            <person name="Augustine A."/>
        </authorList>
    </citation>
    <scope>NUCLEOTIDE SEQUENCE</scope>
    <source>
        <tissue evidence="2">Leaf</tissue>
    </source>
</reference>
<keyword evidence="1" id="KW-1133">Transmembrane helix</keyword>